<name>A0ABS7IRR5_9HYPH</name>
<proteinExistence type="predicted"/>
<sequence length="64" mass="6913">MAEFEFAPQLQMPSQIVPYYRIFHKIFVIGGAKPGQSGCGDMRVVIAVAGEETSALSFGKSGVY</sequence>
<dbReference type="RefSeq" id="WP_221121734.1">
    <property type="nucleotide sequence ID" value="NZ_JABDYF010000018.1"/>
</dbReference>
<gene>
    <name evidence="1" type="ORF">HJB60_30755</name>
</gene>
<evidence type="ECO:0000313" key="2">
    <source>
        <dbReference type="Proteomes" id="UP000770629"/>
    </source>
</evidence>
<evidence type="ECO:0000313" key="1">
    <source>
        <dbReference type="EMBL" id="MBX5093498.1"/>
    </source>
</evidence>
<comment type="caution">
    <text evidence="1">The sequence shown here is derived from an EMBL/GenBank/DDBJ whole genome shotgun (WGS) entry which is preliminary data.</text>
</comment>
<accession>A0ABS7IRR5</accession>
<keyword evidence="2" id="KW-1185">Reference proteome</keyword>
<protein>
    <submittedName>
        <fullName evidence="1">Uncharacterized protein</fullName>
    </submittedName>
</protein>
<dbReference type="Proteomes" id="UP000770629">
    <property type="component" value="Unassembled WGS sequence"/>
</dbReference>
<reference evidence="1 2" key="1">
    <citation type="submission" date="2020-04" db="EMBL/GenBank/DDBJ databases">
        <title>Global-level population genomics: horizontal gene transfer, symbiosis and evolution in Rhizobia.</title>
        <authorList>
            <person name="Gai Y."/>
        </authorList>
    </citation>
    <scope>NUCLEOTIDE SEQUENCE [LARGE SCALE GENOMIC DNA]</scope>
    <source>
        <strain evidence="1 2">BLR33</strain>
    </source>
</reference>
<dbReference type="EMBL" id="JABDYF010000018">
    <property type="protein sequence ID" value="MBX5093498.1"/>
    <property type="molecule type" value="Genomic_DNA"/>
</dbReference>
<organism evidence="1 2">
    <name type="scientific">Rhizobium lentis</name>
    <dbReference type="NCBI Taxonomy" id="1138194"/>
    <lineage>
        <taxon>Bacteria</taxon>
        <taxon>Pseudomonadati</taxon>
        <taxon>Pseudomonadota</taxon>
        <taxon>Alphaproteobacteria</taxon>
        <taxon>Hyphomicrobiales</taxon>
        <taxon>Rhizobiaceae</taxon>
        <taxon>Rhizobium/Agrobacterium group</taxon>
        <taxon>Rhizobium</taxon>
    </lineage>
</organism>